<dbReference type="Pfam" id="PF09217">
    <property type="entry name" value="EcoRII-N"/>
    <property type="match status" value="1"/>
</dbReference>
<dbReference type="EMBL" id="JABBPK010000001">
    <property type="protein sequence ID" value="NMO76935.1"/>
    <property type="molecule type" value="Genomic_DNA"/>
</dbReference>
<evidence type="ECO:0000313" key="3">
    <source>
        <dbReference type="EMBL" id="NMO76935.1"/>
    </source>
</evidence>
<dbReference type="AlphaFoldDB" id="A0A7Y0K845"/>
<dbReference type="Gene3D" id="3.40.91.80">
    <property type="match status" value="1"/>
</dbReference>
<dbReference type="GO" id="GO:0003677">
    <property type="term" value="F:DNA binding"/>
    <property type="evidence" value="ECO:0007669"/>
    <property type="project" value="InterPro"/>
</dbReference>
<gene>
    <name evidence="3" type="ORF">HHU08_08005</name>
</gene>
<organism evidence="3 4">
    <name type="scientific">Niallia alba</name>
    <dbReference type="NCBI Taxonomy" id="2729105"/>
    <lineage>
        <taxon>Bacteria</taxon>
        <taxon>Bacillati</taxon>
        <taxon>Bacillota</taxon>
        <taxon>Bacilli</taxon>
        <taxon>Bacillales</taxon>
        <taxon>Bacillaceae</taxon>
        <taxon>Niallia</taxon>
    </lineage>
</organism>
<dbReference type="InterPro" id="IPR015300">
    <property type="entry name" value="DNA-bd_pseudobarrel_sf"/>
</dbReference>
<dbReference type="GO" id="GO:0009307">
    <property type="term" value="P:DNA restriction-modification system"/>
    <property type="evidence" value="ECO:0007669"/>
    <property type="project" value="InterPro"/>
</dbReference>
<dbReference type="InterPro" id="IPR038365">
    <property type="entry name" value="EcoRII_C_sf"/>
</dbReference>
<dbReference type="InterPro" id="IPR015109">
    <property type="entry name" value="Restrct_endonuc_II_EcoRII_C"/>
</dbReference>
<sequence>MQPHSRGQLEKAIEAAKQYGRFYCKFITANDVGLTNAHQEGLHIAKGAWKIFFEKEGIKGENNSKMVNIHIDGYYPFESRIIYYGKGTRNEYRITRFWTNSPFEKEQQVGNLIVFIPLDHENFKVYIFNTEEVIETFEDKFSLTLINNNAVYIEGEKRDVDLSNKIEMLINEKASKYESFPETIHLAEIAREIYNEVYKIKKFNPDKMLLKWIETEYSLFRAIERNIYKDVLIKPFNELDLLLEFASSALNRRKSRAGKSLEHHIDFILRKMNIPFSHPGKTEGKKQPDFILPSSNEYADNLYASNNLIFLGAKTTCKDRWRQILNEANRIPAKHLLTLQQGITVNQLEEMHDEKVILVVPKPYHKAYPESHRDRLWSVEKFILYAKGMYDY</sequence>
<dbReference type="GO" id="GO:0009036">
    <property type="term" value="F:type II site-specific deoxyribonuclease activity"/>
    <property type="evidence" value="ECO:0007669"/>
    <property type="project" value="InterPro"/>
</dbReference>
<dbReference type="InterPro" id="IPR011335">
    <property type="entry name" value="Restrct_endonuc-II-like"/>
</dbReference>
<dbReference type="InterPro" id="IPR023372">
    <property type="entry name" value="Rest_endonuc_II_EcoRII_N"/>
</dbReference>
<accession>A0A7Y0K845</accession>
<evidence type="ECO:0000313" key="4">
    <source>
        <dbReference type="Proteomes" id="UP000588491"/>
    </source>
</evidence>
<reference evidence="3 4" key="1">
    <citation type="submission" date="2020-04" db="EMBL/GenBank/DDBJ databases">
        <title>Bacillus sp. UniB3 isolated from commercial digestive syrup.</title>
        <authorList>
            <person name="Thorat V."/>
            <person name="Kirdat K."/>
            <person name="Tiwarekar B."/>
            <person name="Yadav A."/>
        </authorList>
    </citation>
    <scope>NUCLEOTIDE SEQUENCE [LARGE SCALE GENOMIC DNA]</scope>
    <source>
        <strain evidence="3 4">UniB3</strain>
    </source>
</reference>
<keyword evidence="4" id="KW-1185">Reference proteome</keyword>
<evidence type="ECO:0000259" key="1">
    <source>
        <dbReference type="Pfam" id="PF09019"/>
    </source>
</evidence>
<evidence type="ECO:0000259" key="2">
    <source>
        <dbReference type="Pfam" id="PF09217"/>
    </source>
</evidence>
<feature type="domain" description="Restriction endonuclease type II EcoRII C-terminal" evidence="1">
    <location>
        <begin position="220"/>
        <end position="383"/>
    </location>
</feature>
<keyword evidence="3" id="KW-0378">Hydrolase</keyword>
<dbReference type="Pfam" id="PF09019">
    <property type="entry name" value="EcoRII-C"/>
    <property type="match status" value="1"/>
</dbReference>
<dbReference type="SUPFAM" id="SSF52980">
    <property type="entry name" value="Restriction endonuclease-like"/>
    <property type="match status" value="1"/>
</dbReference>
<keyword evidence="3" id="KW-0255">Endonuclease</keyword>
<dbReference type="RefSeq" id="WP_169188219.1">
    <property type="nucleotide sequence ID" value="NZ_JABBPK010000001.1"/>
</dbReference>
<feature type="domain" description="Restriction endonuclease type II EcoRII N-terminal" evidence="2">
    <location>
        <begin position="22"/>
        <end position="128"/>
    </location>
</feature>
<protein>
    <submittedName>
        <fullName evidence="3">Restriction endonuclease</fullName>
    </submittedName>
</protein>
<dbReference type="SUPFAM" id="SSF101936">
    <property type="entry name" value="DNA-binding pseudobarrel domain"/>
    <property type="match status" value="1"/>
</dbReference>
<comment type="caution">
    <text evidence="3">The sequence shown here is derived from an EMBL/GenBank/DDBJ whole genome shotgun (WGS) entry which is preliminary data.</text>
</comment>
<dbReference type="Proteomes" id="UP000588491">
    <property type="component" value="Unassembled WGS sequence"/>
</dbReference>
<keyword evidence="3" id="KW-0540">Nuclease</keyword>
<name>A0A7Y0K845_9BACI</name>
<proteinExistence type="predicted"/>
<dbReference type="Gene3D" id="2.40.330.10">
    <property type="entry name" value="DNA-binding pseudobarrel domain"/>
    <property type="match status" value="1"/>
</dbReference>